<dbReference type="OrthoDB" id="5875153at2759"/>
<dbReference type="Proteomes" id="UP000494206">
    <property type="component" value="Unassembled WGS sequence"/>
</dbReference>
<dbReference type="EMBL" id="CADEPM010000004">
    <property type="protein sequence ID" value="CAB3404352.1"/>
    <property type="molecule type" value="Genomic_DNA"/>
</dbReference>
<keyword evidence="2" id="KW-1185">Reference proteome</keyword>
<evidence type="ECO:0000313" key="1">
    <source>
        <dbReference type="EMBL" id="CAB3404352.1"/>
    </source>
</evidence>
<organism evidence="1 2">
    <name type="scientific">Caenorhabditis bovis</name>
    <dbReference type="NCBI Taxonomy" id="2654633"/>
    <lineage>
        <taxon>Eukaryota</taxon>
        <taxon>Metazoa</taxon>
        <taxon>Ecdysozoa</taxon>
        <taxon>Nematoda</taxon>
        <taxon>Chromadorea</taxon>
        <taxon>Rhabditida</taxon>
        <taxon>Rhabditina</taxon>
        <taxon>Rhabditomorpha</taxon>
        <taxon>Rhabditoidea</taxon>
        <taxon>Rhabditidae</taxon>
        <taxon>Peloderinae</taxon>
        <taxon>Caenorhabditis</taxon>
    </lineage>
</organism>
<name>A0A8S1ESI5_9PELO</name>
<protein>
    <submittedName>
        <fullName evidence="1">Uncharacterized protein</fullName>
    </submittedName>
</protein>
<dbReference type="PROSITE" id="PS51257">
    <property type="entry name" value="PROKAR_LIPOPROTEIN"/>
    <property type="match status" value="1"/>
</dbReference>
<comment type="caution">
    <text evidence="1">The sequence shown here is derived from an EMBL/GenBank/DDBJ whole genome shotgun (WGS) entry which is preliminary data.</text>
</comment>
<sequence>MARQILAYSGHVKMGFMCHSGGCGCCGCGCGCCGCCGCGGGRKRRSLQNLRIALANKLEGIAKIVRGTESDVAIASQNDDTNQNGVQVKKLIN</sequence>
<gene>
    <name evidence="1" type="ORF">CBOVIS_LOCUS6701</name>
</gene>
<reference evidence="1 2" key="1">
    <citation type="submission" date="2020-04" db="EMBL/GenBank/DDBJ databases">
        <authorList>
            <person name="Laetsch R D."/>
            <person name="Stevens L."/>
            <person name="Kumar S."/>
            <person name="Blaxter L. M."/>
        </authorList>
    </citation>
    <scope>NUCLEOTIDE SEQUENCE [LARGE SCALE GENOMIC DNA]</scope>
</reference>
<accession>A0A8S1ESI5</accession>
<evidence type="ECO:0000313" key="2">
    <source>
        <dbReference type="Proteomes" id="UP000494206"/>
    </source>
</evidence>
<proteinExistence type="predicted"/>
<dbReference type="AlphaFoldDB" id="A0A8S1ESI5"/>